<feature type="non-terminal residue" evidence="2">
    <location>
        <position position="1"/>
    </location>
</feature>
<protein>
    <submittedName>
        <fullName evidence="2">Uncharacterized protein</fullName>
    </submittedName>
</protein>
<sequence length="178" mass="19018">MGQTEDALEAQHGTWWRSCPHKGEVIIRKQVLLTSNEITRVPFGQLVLQAGPLKVFKGGLVRMPLQPRGWVTIDATAIGGPLYLQKVAPLPHAPTGEGRGPKAPPKAPPKTAFEAPPTKAQFQVPETDRRRPGQHFHEGLGAQGAGSGNAGSTEGPCNRRLSPVSPPRFCSWRGAAAS</sequence>
<evidence type="ECO:0000256" key="1">
    <source>
        <dbReference type="SAM" id="MobiDB-lite"/>
    </source>
</evidence>
<dbReference type="AlphaFoldDB" id="A0A812XS56"/>
<evidence type="ECO:0000313" key="3">
    <source>
        <dbReference type="Proteomes" id="UP000649617"/>
    </source>
</evidence>
<feature type="compositionally biased region" description="Low complexity" evidence="1">
    <location>
        <begin position="109"/>
        <end position="120"/>
    </location>
</feature>
<reference evidence="2" key="1">
    <citation type="submission" date="2021-02" db="EMBL/GenBank/DDBJ databases">
        <authorList>
            <person name="Dougan E. K."/>
            <person name="Rhodes N."/>
            <person name="Thang M."/>
            <person name="Chan C."/>
        </authorList>
    </citation>
    <scope>NUCLEOTIDE SEQUENCE</scope>
</reference>
<comment type="caution">
    <text evidence="2">The sequence shown here is derived from an EMBL/GenBank/DDBJ whole genome shotgun (WGS) entry which is preliminary data.</text>
</comment>
<name>A0A812XS56_SYMPI</name>
<feature type="compositionally biased region" description="Basic and acidic residues" evidence="1">
    <location>
        <begin position="126"/>
        <end position="138"/>
    </location>
</feature>
<keyword evidence="3" id="KW-1185">Reference proteome</keyword>
<accession>A0A812XS56</accession>
<proteinExistence type="predicted"/>
<gene>
    <name evidence="2" type="ORF">SPIL2461_LOCUS22065</name>
</gene>
<dbReference type="OrthoDB" id="449325at2759"/>
<evidence type="ECO:0000313" key="2">
    <source>
        <dbReference type="EMBL" id="CAE7757998.1"/>
    </source>
</evidence>
<feature type="region of interest" description="Disordered" evidence="1">
    <location>
        <begin position="89"/>
        <end position="178"/>
    </location>
</feature>
<dbReference type="Proteomes" id="UP000649617">
    <property type="component" value="Unassembled WGS sequence"/>
</dbReference>
<organism evidence="2 3">
    <name type="scientific">Symbiodinium pilosum</name>
    <name type="common">Dinoflagellate</name>
    <dbReference type="NCBI Taxonomy" id="2952"/>
    <lineage>
        <taxon>Eukaryota</taxon>
        <taxon>Sar</taxon>
        <taxon>Alveolata</taxon>
        <taxon>Dinophyceae</taxon>
        <taxon>Suessiales</taxon>
        <taxon>Symbiodiniaceae</taxon>
        <taxon>Symbiodinium</taxon>
    </lineage>
</organism>
<dbReference type="EMBL" id="CAJNIZ010046860">
    <property type="protein sequence ID" value="CAE7757998.1"/>
    <property type="molecule type" value="Genomic_DNA"/>
</dbReference>